<dbReference type="EMBL" id="CAJNOE010000842">
    <property type="protein sequence ID" value="CAF1344524.1"/>
    <property type="molecule type" value="Genomic_DNA"/>
</dbReference>
<protein>
    <recommendedName>
        <fullName evidence="1">F-box domain-containing protein</fullName>
    </recommendedName>
</protein>
<name>A0A815GT39_9BILA</name>
<dbReference type="PROSITE" id="PS50181">
    <property type="entry name" value="FBOX"/>
    <property type="match status" value="1"/>
</dbReference>
<reference evidence="2" key="1">
    <citation type="submission" date="2021-02" db="EMBL/GenBank/DDBJ databases">
        <authorList>
            <person name="Nowell W R."/>
        </authorList>
    </citation>
    <scope>NUCLEOTIDE SEQUENCE</scope>
</reference>
<evidence type="ECO:0000259" key="1">
    <source>
        <dbReference type="PROSITE" id="PS50181"/>
    </source>
</evidence>
<organism evidence="2 4">
    <name type="scientific">Adineta steineri</name>
    <dbReference type="NCBI Taxonomy" id="433720"/>
    <lineage>
        <taxon>Eukaryota</taxon>
        <taxon>Metazoa</taxon>
        <taxon>Spiralia</taxon>
        <taxon>Gnathifera</taxon>
        <taxon>Rotifera</taxon>
        <taxon>Eurotatoria</taxon>
        <taxon>Bdelloidea</taxon>
        <taxon>Adinetida</taxon>
        <taxon>Adinetidae</taxon>
        <taxon>Adineta</taxon>
    </lineage>
</organism>
<dbReference type="Proteomes" id="UP000663868">
    <property type="component" value="Unassembled WGS sequence"/>
</dbReference>
<feature type="domain" description="F-box" evidence="1">
    <location>
        <begin position="52"/>
        <end position="103"/>
    </location>
</feature>
<evidence type="ECO:0000313" key="3">
    <source>
        <dbReference type="EMBL" id="CAF4204770.1"/>
    </source>
</evidence>
<dbReference type="EMBL" id="CAJOBB010008267">
    <property type="protein sequence ID" value="CAF4204770.1"/>
    <property type="molecule type" value="Genomic_DNA"/>
</dbReference>
<sequence>MFFLAFIDELWTYRLQTAPNAKYSLTNITSKRSIMGNIFSSTQQRFELLPNQQRLESLPNEVLIEIFQYIDSINLRSFKGLNKRIDLIIESLKINVKVHWMPKLNTTFLSTFKPSQIIRLEMRSHWFSMNLTSMMKLRSLILDCSYLSRDQLDQMSTITLCYLERLSVHNTTPDLQKLLLDTIFRGEHFPLLKICQLKLKYTHDLKLNDNNPLPNNTVRSLTINNKWSWHELESLLHRLPHLRRLETNIGESYPMSVTSINPHLSIKHLRITLNKPSDDLKTLLKLTPNLVRLRIRGSLKNISALEHFKEITKVLSDLVPRLQYFDCELYCYSCEDDKALTIRCLHPLYRDIQRLCGQSRNQCYATDINNYPTPNEYECEYFDETVF</sequence>
<dbReference type="InterPro" id="IPR001810">
    <property type="entry name" value="F-box_dom"/>
</dbReference>
<gene>
    <name evidence="2" type="ORF">IZO911_LOCUS36419</name>
    <name evidence="3" type="ORF">KXQ929_LOCUS40305</name>
</gene>
<evidence type="ECO:0000313" key="2">
    <source>
        <dbReference type="EMBL" id="CAF1344524.1"/>
    </source>
</evidence>
<comment type="caution">
    <text evidence="2">The sequence shown here is derived from an EMBL/GenBank/DDBJ whole genome shotgun (WGS) entry which is preliminary data.</text>
</comment>
<proteinExistence type="predicted"/>
<dbReference type="AlphaFoldDB" id="A0A815GT39"/>
<evidence type="ECO:0000313" key="4">
    <source>
        <dbReference type="Proteomes" id="UP000663860"/>
    </source>
</evidence>
<dbReference type="Proteomes" id="UP000663860">
    <property type="component" value="Unassembled WGS sequence"/>
</dbReference>
<accession>A0A815GT39</accession>